<name>A0A3S4F790_SALET</name>
<evidence type="ECO:0000256" key="4">
    <source>
        <dbReference type="ARBA" id="ARBA00022840"/>
    </source>
</evidence>
<dbReference type="SUPFAM" id="SSF52374">
    <property type="entry name" value="Nucleotidylyl transferase"/>
    <property type="match status" value="1"/>
</dbReference>
<sequence>MRKFVNRLPHSWTLIAAKTPPIAANNYDWFGSMNVLTFLRDIGKHFSVNQMINKEAVKQRLNRDDQGISFTEFSYNLLQGYDFACLNKLHGVALQIGGSDQWGNITSGIDLTRRLHQNQVFGLTVSADHQS</sequence>
<dbReference type="InterPro" id="IPR014729">
    <property type="entry name" value="Rossmann-like_a/b/a_fold"/>
</dbReference>
<evidence type="ECO:0000313" key="11">
    <source>
        <dbReference type="Proteomes" id="UP000273655"/>
    </source>
</evidence>
<dbReference type="InterPro" id="IPR024088">
    <property type="entry name" value="Tyr-tRNA-ligase_bac-type"/>
</dbReference>
<reference evidence="10 11" key="1">
    <citation type="submission" date="2018-12" db="EMBL/GenBank/DDBJ databases">
        <authorList>
            <consortium name="Pathogen Informatics"/>
        </authorList>
    </citation>
    <scope>NUCLEOTIDE SEQUENCE [LARGE SCALE GENOMIC DNA]</scope>
    <source>
        <strain evidence="10 11">NCTC8271</strain>
    </source>
</reference>
<evidence type="ECO:0000256" key="5">
    <source>
        <dbReference type="ARBA" id="ARBA00022917"/>
    </source>
</evidence>
<dbReference type="PRINTS" id="PR01040">
    <property type="entry name" value="TRNASYNTHTYR"/>
</dbReference>
<evidence type="ECO:0000256" key="6">
    <source>
        <dbReference type="ARBA" id="ARBA00023146"/>
    </source>
</evidence>
<keyword evidence="6 9" id="KW-0030">Aminoacyl-tRNA synthetase</keyword>
<protein>
    <recommendedName>
        <fullName evidence="1 8">Tyrosine--tRNA ligase</fullName>
        <ecNumber evidence="1 8">6.1.1.1</ecNumber>
    </recommendedName>
</protein>
<evidence type="ECO:0000256" key="2">
    <source>
        <dbReference type="ARBA" id="ARBA00022598"/>
    </source>
</evidence>
<dbReference type="Pfam" id="PF00579">
    <property type="entry name" value="tRNA-synt_1b"/>
    <property type="match status" value="1"/>
</dbReference>
<dbReference type="GO" id="GO:0005524">
    <property type="term" value="F:ATP binding"/>
    <property type="evidence" value="ECO:0007669"/>
    <property type="project" value="UniProtKB-KW"/>
</dbReference>
<comment type="catalytic activity">
    <reaction evidence="7">
        <text>tRNA(Tyr) + L-tyrosine + ATP = L-tyrosyl-tRNA(Tyr) + AMP + diphosphate + H(+)</text>
        <dbReference type="Rhea" id="RHEA:10220"/>
        <dbReference type="Rhea" id="RHEA-COMP:9706"/>
        <dbReference type="Rhea" id="RHEA-COMP:9707"/>
        <dbReference type="ChEBI" id="CHEBI:15378"/>
        <dbReference type="ChEBI" id="CHEBI:30616"/>
        <dbReference type="ChEBI" id="CHEBI:33019"/>
        <dbReference type="ChEBI" id="CHEBI:58315"/>
        <dbReference type="ChEBI" id="CHEBI:78442"/>
        <dbReference type="ChEBI" id="CHEBI:78536"/>
        <dbReference type="ChEBI" id="CHEBI:456215"/>
        <dbReference type="EC" id="6.1.1.1"/>
    </reaction>
</comment>
<dbReference type="EMBL" id="LR134148">
    <property type="protein sequence ID" value="VEA37622.1"/>
    <property type="molecule type" value="Genomic_DNA"/>
</dbReference>
<gene>
    <name evidence="10" type="primary">tyrS_1</name>
    <name evidence="10" type="ORF">NCTC8271_02879</name>
</gene>
<evidence type="ECO:0000256" key="8">
    <source>
        <dbReference type="NCBIfam" id="TIGR00234"/>
    </source>
</evidence>
<keyword evidence="5 9" id="KW-0648">Protein biosynthesis</keyword>
<dbReference type="GO" id="GO:0005829">
    <property type="term" value="C:cytosol"/>
    <property type="evidence" value="ECO:0007669"/>
    <property type="project" value="TreeGrafter"/>
</dbReference>
<evidence type="ECO:0000256" key="9">
    <source>
        <dbReference type="RuleBase" id="RU363036"/>
    </source>
</evidence>
<dbReference type="AlphaFoldDB" id="A0A3S4F790"/>
<keyword evidence="4 9" id="KW-0067">ATP-binding</keyword>
<dbReference type="InterPro" id="IPR002307">
    <property type="entry name" value="Tyr-tRNA-ligase"/>
</dbReference>
<evidence type="ECO:0000256" key="1">
    <source>
        <dbReference type="ARBA" id="ARBA00013160"/>
    </source>
</evidence>
<accession>A0A3S4F790</accession>
<dbReference type="GO" id="GO:0004831">
    <property type="term" value="F:tyrosine-tRNA ligase activity"/>
    <property type="evidence" value="ECO:0007669"/>
    <property type="project" value="UniProtKB-UniRule"/>
</dbReference>
<comment type="similarity">
    <text evidence="9">Belongs to the class-I aminoacyl-tRNA synthetase family.</text>
</comment>
<proteinExistence type="inferred from homology"/>
<dbReference type="PANTHER" id="PTHR11766:SF0">
    <property type="entry name" value="TYROSINE--TRNA LIGASE, MITOCHONDRIAL"/>
    <property type="match status" value="1"/>
</dbReference>
<dbReference type="EC" id="6.1.1.1" evidence="1 8"/>
<dbReference type="NCBIfam" id="TIGR00234">
    <property type="entry name" value="tyrS"/>
    <property type="match status" value="1"/>
</dbReference>
<dbReference type="Proteomes" id="UP000273655">
    <property type="component" value="Chromosome 1"/>
</dbReference>
<organism evidence="10 11">
    <name type="scientific">Salmonella enterica I</name>
    <dbReference type="NCBI Taxonomy" id="59201"/>
    <lineage>
        <taxon>Bacteria</taxon>
        <taxon>Pseudomonadati</taxon>
        <taxon>Pseudomonadota</taxon>
        <taxon>Gammaproteobacteria</taxon>
        <taxon>Enterobacterales</taxon>
        <taxon>Enterobacteriaceae</taxon>
        <taxon>Salmonella</taxon>
    </lineage>
</organism>
<evidence type="ECO:0000313" key="10">
    <source>
        <dbReference type="EMBL" id="VEA37622.1"/>
    </source>
</evidence>
<dbReference type="Gene3D" id="3.40.50.620">
    <property type="entry name" value="HUPs"/>
    <property type="match status" value="1"/>
</dbReference>
<dbReference type="GO" id="GO:0006437">
    <property type="term" value="P:tyrosyl-tRNA aminoacylation"/>
    <property type="evidence" value="ECO:0007669"/>
    <property type="project" value="UniProtKB-UniRule"/>
</dbReference>
<dbReference type="PANTHER" id="PTHR11766">
    <property type="entry name" value="TYROSYL-TRNA SYNTHETASE"/>
    <property type="match status" value="1"/>
</dbReference>
<keyword evidence="2 9" id="KW-0436">Ligase</keyword>
<keyword evidence="3 9" id="KW-0547">Nucleotide-binding</keyword>
<evidence type="ECO:0000256" key="3">
    <source>
        <dbReference type="ARBA" id="ARBA00022741"/>
    </source>
</evidence>
<evidence type="ECO:0000256" key="7">
    <source>
        <dbReference type="ARBA" id="ARBA00048248"/>
    </source>
</evidence>
<dbReference type="InterPro" id="IPR002305">
    <property type="entry name" value="aa-tRNA-synth_Ic"/>
</dbReference>